<keyword evidence="3 4" id="KW-0326">Glycosidase</keyword>
<feature type="signal peptide" evidence="5">
    <location>
        <begin position="1"/>
        <end position="20"/>
    </location>
</feature>
<dbReference type="InterPro" id="IPR012334">
    <property type="entry name" value="Pectin_lyas_fold"/>
</dbReference>
<dbReference type="Pfam" id="PF00295">
    <property type="entry name" value="Glyco_hydro_28"/>
    <property type="match status" value="1"/>
</dbReference>
<dbReference type="PANTHER" id="PTHR31339">
    <property type="entry name" value="PECTIN LYASE-RELATED"/>
    <property type="match status" value="1"/>
</dbReference>
<evidence type="ECO:0000256" key="2">
    <source>
        <dbReference type="ARBA" id="ARBA00022801"/>
    </source>
</evidence>
<dbReference type="InterPro" id="IPR000743">
    <property type="entry name" value="Glyco_hydro_28"/>
</dbReference>
<accession>A0A1I0MLM2</accession>
<comment type="similarity">
    <text evidence="1 4">Belongs to the glycosyl hydrolase 28 family.</text>
</comment>
<dbReference type="GO" id="GO:0004650">
    <property type="term" value="F:polygalacturonase activity"/>
    <property type="evidence" value="ECO:0007669"/>
    <property type="project" value="InterPro"/>
</dbReference>
<dbReference type="Gene3D" id="2.160.20.10">
    <property type="entry name" value="Single-stranded right-handed beta-helix, Pectin lyase-like"/>
    <property type="match status" value="1"/>
</dbReference>
<evidence type="ECO:0000313" key="7">
    <source>
        <dbReference type="Proteomes" id="UP000199373"/>
    </source>
</evidence>
<dbReference type="EMBL" id="FOIQ01000001">
    <property type="protein sequence ID" value="SEV89254.1"/>
    <property type="molecule type" value="Genomic_DNA"/>
</dbReference>
<evidence type="ECO:0000313" key="6">
    <source>
        <dbReference type="EMBL" id="SEV89254.1"/>
    </source>
</evidence>
<evidence type="ECO:0000256" key="1">
    <source>
        <dbReference type="ARBA" id="ARBA00008834"/>
    </source>
</evidence>
<name>A0A1I0MLM2_9BACT</name>
<reference evidence="6 7" key="1">
    <citation type="submission" date="2016-10" db="EMBL/GenBank/DDBJ databases">
        <authorList>
            <person name="de Groot N.N."/>
        </authorList>
    </citation>
    <scope>NUCLEOTIDE SEQUENCE [LARGE SCALE GENOMIC DNA]</scope>
    <source>
        <strain evidence="6 7">TC2-24</strain>
    </source>
</reference>
<dbReference type="SUPFAM" id="SSF51126">
    <property type="entry name" value="Pectin lyase-like"/>
    <property type="match status" value="1"/>
</dbReference>
<proteinExistence type="inferred from homology"/>
<feature type="chain" id="PRO_5011657964" evidence="5">
    <location>
        <begin position="21"/>
        <end position="467"/>
    </location>
</feature>
<gene>
    <name evidence="6" type="ORF">SAMN04487850_0774</name>
</gene>
<protein>
    <submittedName>
        <fullName evidence="6">Glycosyl hydrolases family 28</fullName>
    </submittedName>
</protein>
<evidence type="ECO:0000256" key="3">
    <source>
        <dbReference type="ARBA" id="ARBA00023295"/>
    </source>
</evidence>
<dbReference type="Proteomes" id="UP000199373">
    <property type="component" value="Unassembled WGS sequence"/>
</dbReference>
<organism evidence="6 7">
    <name type="scientific">Prevotella aff. ruminicola Tc2-24</name>
    <dbReference type="NCBI Taxonomy" id="81582"/>
    <lineage>
        <taxon>Bacteria</taxon>
        <taxon>Pseudomonadati</taxon>
        <taxon>Bacteroidota</taxon>
        <taxon>Bacteroidia</taxon>
        <taxon>Bacteroidales</taxon>
        <taxon>Prevotellaceae</taxon>
        <taxon>Prevotella</taxon>
    </lineage>
</organism>
<keyword evidence="2 4" id="KW-0378">Hydrolase</keyword>
<dbReference type="InterPro" id="IPR011050">
    <property type="entry name" value="Pectin_lyase_fold/virulence"/>
</dbReference>
<evidence type="ECO:0000256" key="5">
    <source>
        <dbReference type="SAM" id="SignalP"/>
    </source>
</evidence>
<dbReference type="PANTHER" id="PTHR31339:SF9">
    <property type="entry name" value="PLASMIN AND FIBRONECTIN-BINDING PROTEIN A"/>
    <property type="match status" value="1"/>
</dbReference>
<keyword evidence="5" id="KW-0732">Signal</keyword>
<evidence type="ECO:0000256" key="4">
    <source>
        <dbReference type="RuleBase" id="RU361169"/>
    </source>
</evidence>
<keyword evidence="7" id="KW-1185">Reference proteome</keyword>
<sequence>MRVRLMMAFALLVTCTTATGNTGDSPLKDKTTPVGKAMKKNILKQELWPDGTEIPAWFRDTTRVDLTGLRRYVVTDYGVDRYGDGVQTKALQAVIDRCAAEGGGVVVIPRGTFLSGSLFFKPKTHLLIEEGGELKGSDRIRDFQIVKTRMEGQTLDYFAALVNADGVDGFTITGPGTINGNGQKYWEEFWIRRKYNPQCTNLEAMRPRNVYISNCKNVTVQDVRIINSPFWTNHLYRCENVRYLGCYIFAPTENVTPVDPSRGAPSSDAIDLDVCKNVLIHGCYMHVSDDAVVLKGGKGTWADQNPDNGPCSNIIVEDCTYGKVHACLTLGSESLHDRNVILRRIHVKRASRVLWLKMRPDTPQHYEYVTVSDVEGWCRSFLVVRPWTQFFKPEDREDMPLSQCHHITVRNIRMTCGNFFDVGTSDKYHLADFSFENISVTDETDAFDKSLIEGAVVRNVVINGVER</sequence>
<dbReference type="InterPro" id="IPR051801">
    <property type="entry name" value="GH28_Enzymes"/>
</dbReference>
<dbReference type="AlphaFoldDB" id="A0A1I0MLM2"/>
<dbReference type="GO" id="GO:0005975">
    <property type="term" value="P:carbohydrate metabolic process"/>
    <property type="evidence" value="ECO:0007669"/>
    <property type="project" value="InterPro"/>
</dbReference>